<dbReference type="Pfam" id="PF04082">
    <property type="entry name" value="Fungal_trans"/>
    <property type="match status" value="1"/>
</dbReference>
<dbReference type="STRING" id="490622.A0A395NR98"/>
<sequence length="668" mass="74717">MQNLAPSAAADDPTARRARPKEPRQRVLISSQYERKIDQIEARLGNIEALLKNISSSSATDASKFIHTPQTDINIPTAASNADYDSSDEESALGGDSGLTVHTTFASEFLERAVKRAPLRALNPKMETALANLSQLVEMQKHRSISHGPRFPLQQPVPPGGVSKLPMPPLATVVSLLKHVKAAPPTFFTILCTLVGIKDFSELCRTVYFPTEDFSDATFAVVNTMLYNLFVEQHSLSKEGTLRDEYNSYVAICKANLETTLANFPLFLSPKIENVQALLLGCLYAIDVSRPSVAWHLITMAAWLCQAGGYHRLESLRNDPPLVARQKKVIFWHVYTLDKGLGLRLGRASVIAECDIDIPREFEVNGFDHLTSTTFPTLWVKISSLQSRIYEQFPVALASPQADLVQRAKVLAAECSRLEVETDDTREKVYTLLKSIGTSDVVDVFIKGDEVQFYVTKTLIYRVIPTPEGSITRFCDECLDAARHAMKTHQECVRFMDISTYTRSMYIHCSRHVPRNLLLTPFAPFFVLFCYVVETSSFADLKVLQDFVDSLEGARGLSEPIDKLYRLCRVMCDIATLYVEAKAQQQQDENSIPIGDEFEMYLSQLGFIPNEDQAMANTNTNDPGAPIQGNGQVAQLADWFFGSRNMIGLLEEDLSQIDSHKWMQSDEM</sequence>
<comment type="caution">
    <text evidence="4">The sequence shown here is derived from an EMBL/GenBank/DDBJ whole genome shotgun (WGS) entry which is preliminary data.</text>
</comment>
<keyword evidence="5" id="KW-1185">Reference proteome</keyword>
<feature type="region of interest" description="Disordered" evidence="2">
    <location>
        <begin position="77"/>
        <end position="96"/>
    </location>
</feature>
<dbReference type="CDD" id="cd12148">
    <property type="entry name" value="fungal_TF_MHR"/>
    <property type="match status" value="1"/>
</dbReference>
<dbReference type="EMBL" id="PXOA01000201">
    <property type="protein sequence ID" value="RFU78592.1"/>
    <property type="molecule type" value="Genomic_DNA"/>
</dbReference>
<name>A0A395NR98_TRIAR</name>
<dbReference type="InterPro" id="IPR007219">
    <property type="entry name" value="XnlR_reg_dom"/>
</dbReference>
<dbReference type="PANTHER" id="PTHR46910:SF5">
    <property type="entry name" value="ZN(II)2CYS6 TRANSCRIPTION FACTOR (EUROFUNG)"/>
    <property type="match status" value="1"/>
</dbReference>
<dbReference type="GO" id="GO:0008270">
    <property type="term" value="F:zinc ion binding"/>
    <property type="evidence" value="ECO:0007669"/>
    <property type="project" value="InterPro"/>
</dbReference>
<proteinExistence type="predicted"/>
<dbReference type="AlphaFoldDB" id="A0A395NR98"/>
<keyword evidence="1" id="KW-0539">Nucleus</keyword>
<evidence type="ECO:0000259" key="3">
    <source>
        <dbReference type="SMART" id="SM00906"/>
    </source>
</evidence>
<feature type="domain" description="Xylanolytic transcriptional activator regulatory" evidence="3">
    <location>
        <begin position="294"/>
        <end position="367"/>
    </location>
</feature>
<reference evidence="4 5" key="1">
    <citation type="journal article" date="2018" name="PLoS Pathog.">
        <title>Evolution of structural diversity of trichothecenes, a family of toxins produced by plant pathogenic and entomopathogenic fungi.</title>
        <authorList>
            <person name="Proctor R.H."/>
            <person name="McCormick S.P."/>
            <person name="Kim H.S."/>
            <person name="Cardoza R.E."/>
            <person name="Stanley A.M."/>
            <person name="Lindo L."/>
            <person name="Kelly A."/>
            <person name="Brown D.W."/>
            <person name="Lee T."/>
            <person name="Vaughan M.M."/>
            <person name="Alexander N.J."/>
            <person name="Busman M."/>
            <person name="Gutierrez S."/>
        </authorList>
    </citation>
    <scope>NUCLEOTIDE SEQUENCE [LARGE SCALE GENOMIC DNA]</scope>
    <source>
        <strain evidence="4 5">IBT 40837</strain>
    </source>
</reference>
<evidence type="ECO:0000256" key="1">
    <source>
        <dbReference type="ARBA" id="ARBA00023242"/>
    </source>
</evidence>
<dbReference type="GO" id="GO:0003700">
    <property type="term" value="F:DNA-binding transcription factor activity"/>
    <property type="evidence" value="ECO:0007669"/>
    <property type="project" value="InterPro"/>
</dbReference>
<dbReference type="PANTHER" id="PTHR46910">
    <property type="entry name" value="TRANSCRIPTION FACTOR PDR1"/>
    <property type="match status" value="1"/>
</dbReference>
<dbReference type="GO" id="GO:0003677">
    <property type="term" value="F:DNA binding"/>
    <property type="evidence" value="ECO:0007669"/>
    <property type="project" value="InterPro"/>
</dbReference>
<gene>
    <name evidence="4" type="ORF">TARUN_3635</name>
</gene>
<accession>A0A395NR98</accession>
<dbReference type="OrthoDB" id="103819at2759"/>
<dbReference type="GO" id="GO:0006351">
    <property type="term" value="P:DNA-templated transcription"/>
    <property type="evidence" value="ECO:0007669"/>
    <property type="project" value="InterPro"/>
</dbReference>
<evidence type="ECO:0000313" key="4">
    <source>
        <dbReference type="EMBL" id="RFU78592.1"/>
    </source>
</evidence>
<organism evidence="4 5">
    <name type="scientific">Trichoderma arundinaceum</name>
    <dbReference type="NCBI Taxonomy" id="490622"/>
    <lineage>
        <taxon>Eukaryota</taxon>
        <taxon>Fungi</taxon>
        <taxon>Dikarya</taxon>
        <taxon>Ascomycota</taxon>
        <taxon>Pezizomycotina</taxon>
        <taxon>Sordariomycetes</taxon>
        <taxon>Hypocreomycetidae</taxon>
        <taxon>Hypocreales</taxon>
        <taxon>Hypocreaceae</taxon>
        <taxon>Trichoderma</taxon>
    </lineage>
</organism>
<dbReference type="InterPro" id="IPR050987">
    <property type="entry name" value="AtrR-like"/>
</dbReference>
<protein>
    <submittedName>
        <fullName evidence="4">Fungal specific transcription factor domain-containing</fullName>
    </submittedName>
</protein>
<dbReference type="SMART" id="SM00906">
    <property type="entry name" value="Fungal_trans"/>
    <property type="match status" value="1"/>
</dbReference>
<evidence type="ECO:0000256" key="2">
    <source>
        <dbReference type="SAM" id="MobiDB-lite"/>
    </source>
</evidence>
<feature type="region of interest" description="Disordered" evidence="2">
    <location>
        <begin position="1"/>
        <end position="27"/>
    </location>
</feature>
<feature type="compositionally biased region" description="Low complexity" evidence="2">
    <location>
        <begin position="1"/>
        <end position="12"/>
    </location>
</feature>
<dbReference type="Proteomes" id="UP000266272">
    <property type="component" value="Unassembled WGS sequence"/>
</dbReference>
<evidence type="ECO:0000313" key="5">
    <source>
        <dbReference type="Proteomes" id="UP000266272"/>
    </source>
</evidence>